<evidence type="ECO:0000256" key="1">
    <source>
        <dbReference type="PROSITE-ProRule" id="PRU00339"/>
    </source>
</evidence>
<accession>A0ABW5IE90</accession>
<dbReference type="InterPro" id="IPR011990">
    <property type="entry name" value="TPR-like_helical_dom_sf"/>
</dbReference>
<dbReference type="Gene3D" id="1.10.260.40">
    <property type="entry name" value="lambda repressor-like DNA-binding domains"/>
    <property type="match status" value="1"/>
</dbReference>
<dbReference type="Pfam" id="PF13176">
    <property type="entry name" value="TPR_7"/>
    <property type="match status" value="1"/>
</dbReference>
<proteinExistence type="predicted"/>
<dbReference type="EMBL" id="JBHUKQ010000033">
    <property type="protein sequence ID" value="MFD2487771.1"/>
    <property type="molecule type" value="Genomic_DNA"/>
</dbReference>
<keyword evidence="1" id="KW-0802">TPR repeat</keyword>
<dbReference type="SUPFAM" id="SSF52540">
    <property type="entry name" value="P-loop containing nucleoside triphosphate hydrolases"/>
    <property type="match status" value="1"/>
</dbReference>
<feature type="repeat" description="TPR" evidence="1">
    <location>
        <begin position="621"/>
        <end position="654"/>
    </location>
</feature>
<feature type="repeat" description="TPR" evidence="1">
    <location>
        <begin position="661"/>
        <end position="694"/>
    </location>
</feature>
<dbReference type="Gene3D" id="3.40.50.300">
    <property type="entry name" value="P-loop containing nucleotide triphosphate hydrolases"/>
    <property type="match status" value="1"/>
</dbReference>
<evidence type="ECO:0000313" key="4">
    <source>
        <dbReference type="Proteomes" id="UP001597542"/>
    </source>
</evidence>
<comment type="caution">
    <text evidence="3">The sequence shown here is derived from an EMBL/GenBank/DDBJ whole genome shotgun (WGS) entry which is preliminary data.</text>
</comment>
<dbReference type="Proteomes" id="UP001597542">
    <property type="component" value="Unassembled WGS sequence"/>
</dbReference>
<feature type="repeat" description="TPR" evidence="1">
    <location>
        <begin position="541"/>
        <end position="574"/>
    </location>
</feature>
<dbReference type="SMART" id="SM00530">
    <property type="entry name" value="HTH_XRE"/>
    <property type="match status" value="1"/>
</dbReference>
<organism evidence="3 4">
    <name type="scientific">Amycolatopsis albidoflavus</name>
    <dbReference type="NCBI Taxonomy" id="102226"/>
    <lineage>
        <taxon>Bacteria</taxon>
        <taxon>Bacillati</taxon>
        <taxon>Actinomycetota</taxon>
        <taxon>Actinomycetes</taxon>
        <taxon>Pseudonocardiales</taxon>
        <taxon>Pseudonocardiaceae</taxon>
        <taxon>Amycolatopsis</taxon>
    </lineage>
</organism>
<dbReference type="PRINTS" id="PR00364">
    <property type="entry name" value="DISEASERSIST"/>
</dbReference>
<evidence type="ECO:0000259" key="2">
    <source>
        <dbReference type="PROSITE" id="PS50943"/>
    </source>
</evidence>
<name>A0ABW5IE90_9PSEU</name>
<protein>
    <submittedName>
        <fullName evidence="3">ATP-binding protein</fullName>
    </submittedName>
</protein>
<dbReference type="PANTHER" id="PTHR47691:SF3">
    <property type="entry name" value="HTH-TYPE TRANSCRIPTIONAL REGULATOR RV0890C-RELATED"/>
    <property type="match status" value="1"/>
</dbReference>
<dbReference type="CDD" id="cd00093">
    <property type="entry name" value="HTH_XRE"/>
    <property type="match status" value="1"/>
</dbReference>
<dbReference type="InterPro" id="IPR027417">
    <property type="entry name" value="P-loop_NTPase"/>
</dbReference>
<gene>
    <name evidence="3" type="ORF">ACFSUT_46375</name>
</gene>
<dbReference type="InterPro" id="IPR019734">
    <property type="entry name" value="TPR_rpt"/>
</dbReference>
<dbReference type="InterPro" id="IPR010982">
    <property type="entry name" value="Lambda_DNA-bd_dom_sf"/>
</dbReference>
<dbReference type="Pfam" id="PF13560">
    <property type="entry name" value="HTH_31"/>
    <property type="match status" value="1"/>
</dbReference>
<dbReference type="SUPFAM" id="SSF47413">
    <property type="entry name" value="lambda repressor-like DNA-binding domains"/>
    <property type="match status" value="1"/>
</dbReference>
<sequence>MGGSAFGELLRSCRLSAGWTQDELAGRSGVSVHSISVLETGRRQPRLSSVSRLADALGLDPRRCEQLLAAARDGLAPVPARPSAPVPRQLPGAVPGFTGREAQLKELDGLLDRRDSVAVAVVTGTAGVGKTALAVHWSHQVADRFADGQLYVNLRGFDPSGEPVAPAEAVGSFLDALGVPADRIPASLADRSALYRSRLAGRRILVMLDNARDTGQVRPLLPGSDECLTVVTSRDRLGGLIVSQRARAVSLDLMTAAEARDLLANRLGPECLAAEPKAAGDLIELSAHLPLALSLVAARATLAPTLSLAELVGQVREVRDRLRGMDIGDACVDLSAVFSWSYRTLGTAAARMFRLLSLHPGPDISLPAAASLAGTGREQARMALSELARAQLLAETGSDRFACHDLLRAYSAETAHQDENEHARHAALRRMLDHYLHTAHAAALLLDPFNDQLSLAAPQPRAVVGEFADGERAWQWFAAERPVFPGVVDRATDAGFDTHVWQFACSVAEFCIRDGHWTQTVAAQLAAIAAAEHAGDPHGQARSLRELGRAYIRLGRYPDARASAVRALALDESLGDPLGQARSHTVLGVAAYLQDDYQNAIEHDEIAYELFGAVGHRAGQADALNGIGWMQTKLGRHAEALRYCTRALELQQTAGNSYGEAHTWDSLGCIHHNLGEHQRAVACYHAALDLYRKVGTRHPQAYTVIRLGDTHQAAGDTHAAHHSWHQALAILDDLHHPDADDLRARLIDHPPAS</sequence>
<reference evidence="4" key="1">
    <citation type="journal article" date="2019" name="Int. J. Syst. Evol. Microbiol.">
        <title>The Global Catalogue of Microorganisms (GCM) 10K type strain sequencing project: providing services to taxonomists for standard genome sequencing and annotation.</title>
        <authorList>
            <consortium name="The Broad Institute Genomics Platform"/>
            <consortium name="The Broad Institute Genome Sequencing Center for Infectious Disease"/>
            <person name="Wu L."/>
            <person name="Ma J."/>
        </authorList>
    </citation>
    <scope>NUCLEOTIDE SEQUENCE [LARGE SCALE GENOMIC DNA]</scope>
    <source>
        <strain evidence="4">CGMCC 4.7638</strain>
    </source>
</reference>
<evidence type="ECO:0000313" key="3">
    <source>
        <dbReference type="EMBL" id="MFD2487771.1"/>
    </source>
</evidence>
<dbReference type="SUPFAM" id="SSF48452">
    <property type="entry name" value="TPR-like"/>
    <property type="match status" value="1"/>
</dbReference>
<dbReference type="Pfam" id="PF13424">
    <property type="entry name" value="TPR_12"/>
    <property type="match status" value="2"/>
</dbReference>
<dbReference type="GO" id="GO:0005524">
    <property type="term" value="F:ATP binding"/>
    <property type="evidence" value="ECO:0007669"/>
    <property type="project" value="UniProtKB-KW"/>
</dbReference>
<dbReference type="InterPro" id="IPR001387">
    <property type="entry name" value="Cro/C1-type_HTH"/>
</dbReference>
<dbReference type="PANTHER" id="PTHR47691">
    <property type="entry name" value="REGULATOR-RELATED"/>
    <property type="match status" value="1"/>
</dbReference>
<dbReference type="RefSeq" id="WP_344264194.1">
    <property type="nucleotide sequence ID" value="NZ_BAAAHV010000001.1"/>
</dbReference>
<dbReference type="SMART" id="SM00028">
    <property type="entry name" value="TPR"/>
    <property type="match status" value="5"/>
</dbReference>
<keyword evidence="3" id="KW-0067">ATP-binding</keyword>
<feature type="domain" description="HTH cro/C1-type" evidence="2">
    <location>
        <begin position="10"/>
        <end position="64"/>
    </location>
</feature>
<keyword evidence="4" id="KW-1185">Reference proteome</keyword>
<dbReference type="PROSITE" id="PS50943">
    <property type="entry name" value="HTH_CROC1"/>
    <property type="match status" value="1"/>
</dbReference>
<dbReference type="PROSITE" id="PS50005">
    <property type="entry name" value="TPR"/>
    <property type="match status" value="3"/>
</dbReference>
<dbReference type="Gene3D" id="1.25.40.10">
    <property type="entry name" value="Tetratricopeptide repeat domain"/>
    <property type="match status" value="1"/>
</dbReference>
<keyword evidence="3" id="KW-0547">Nucleotide-binding</keyword>